<dbReference type="Proteomes" id="UP000004478">
    <property type="component" value="Unassembled WGS sequence"/>
</dbReference>
<dbReference type="EMBL" id="AMGM01000048">
    <property type="protein sequence ID" value="EKB48566.1"/>
    <property type="molecule type" value="Genomic_DNA"/>
</dbReference>
<evidence type="ECO:0000256" key="2">
    <source>
        <dbReference type="SAM" id="Phobius"/>
    </source>
</evidence>
<name>K1L1D0_CECL9</name>
<evidence type="ECO:0000313" key="3">
    <source>
        <dbReference type="EMBL" id="EKB48566.1"/>
    </source>
</evidence>
<keyword evidence="2" id="KW-0812">Transmembrane</keyword>
<protein>
    <recommendedName>
        <fullName evidence="5">Lipopolysaccharide assembly protein A domain-containing protein</fullName>
    </recommendedName>
</protein>
<feature type="transmembrane region" description="Helical" evidence="2">
    <location>
        <begin position="7"/>
        <end position="24"/>
    </location>
</feature>
<evidence type="ECO:0000256" key="1">
    <source>
        <dbReference type="SAM" id="Coils"/>
    </source>
</evidence>
<evidence type="ECO:0000313" key="4">
    <source>
        <dbReference type="Proteomes" id="UP000004478"/>
    </source>
</evidence>
<dbReference type="AlphaFoldDB" id="K1L1D0"/>
<organism evidence="3 4">
    <name type="scientific">Cecembia lonarensis (strain CCUG 58316 / KCTC 22772 / LW9)</name>
    <dbReference type="NCBI Taxonomy" id="1225176"/>
    <lineage>
        <taxon>Bacteria</taxon>
        <taxon>Pseudomonadati</taxon>
        <taxon>Bacteroidota</taxon>
        <taxon>Cytophagia</taxon>
        <taxon>Cytophagales</taxon>
        <taxon>Cyclobacteriaceae</taxon>
        <taxon>Cecembia</taxon>
    </lineage>
</organism>
<dbReference type="RefSeq" id="WP_009185813.1">
    <property type="nucleotide sequence ID" value="NZ_AMGM01000048.1"/>
</dbReference>
<keyword evidence="4" id="KW-1185">Reference proteome</keyword>
<evidence type="ECO:0008006" key="5">
    <source>
        <dbReference type="Google" id="ProtNLM"/>
    </source>
</evidence>
<reference evidence="3 4" key="1">
    <citation type="journal article" date="2012" name="J. Bacteriol.">
        <title>Draft Genome Sequence of Cecembia lonarensis Strain LW9T, Isolated from Lonar Lake, a Haloalkaline Lake in India.</title>
        <authorList>
            <person name="Shivaji S."/>
            <person name="Ara S."/>
            <person name="Singh A."/>
            <person name="Pinnaka A.K."/>
        </authorList>
    </citation>
    <scope>NUCLEOTIDE SEQUENCE [LARGE SCALE GENOMIC DNA]</scope>
    <source>
        <strain evidence="3 4">LW9</strain>
    </source>
</reference>
<feature type="coiled-coil region" evidence="1">
    <location>
        <begin position="65"/>
        <end position="92"/>
    </location>
</feature>
<gene>
    <name evidence="3" type="ORF">B879_02791</name>
</gene>
<feature type="transmembrane region" description="Helical" evidence="2">
    <location>
        <begin position="44"/>
        <end position="65"/>
    </location>
</feature>
<comment type="caution">
    <text evidence="3">The sequence shown here is derived from an EMBL/GenBank/DDBJ whole genome shotgun (WGS) entry which is preliminary data.</text>
</comment>
<keyword evidence="2" id="KW-1133">Transmembrane helix</keyword>
<sequence>MKQFNKIAHLLVLLFFAVSLVYFLSFDSLKGIFGVESLSTSSVVSFLLIGLTLYLISWGTSALQAKNLMEQIDKKEVEKRELKAKMYDLEQGIKLKNIERKIEQKDQDKDSSSVIRPRQNFK</sequence>
<keyword evidence="2" id="KW-0472">Membrane</keyword>
<accession>K1L1D0</accession>
<dbReference type="OrthoDB" id="839535at2"/>
<keyword evidence="1" id="KW-0175">Coiled coil</keyword>
<proteinExistence type="predicted"/>